<protein>
    <submittedName>
        <fullName evidence="3">Uncharacterized protein</fullName>
    </submittedName>
</protein>
<reference evidence="3 4" key="1">
    <citation type="submission" date="2020-08" db="EMBL/GenBank/DDBJ databases">
        <title>Sequencing the genomes of 1000 actinobacteria strains.</title>
        <authorList>
            <person name="Klenk H.-P."/>
        </authorList>
    </citation>
    <scope>NUCLEOTIDE SEQUENCE [LARGE SCALE GENOMIC DNA]</scope>
    <source>
        <strain evidence="3 4">DSM 43149</strain>
    </source>
</reference>
<feature type="region of interest" description="Disordered" evidence="1">
    <location>
        <begin position="360"/>
        <end position="401"/>
    </location>
</feature>
<dbReference type="Proteomes" id="UP000578112">
    <property type="component" value="Unassembled WGS sequence"/>
</dbReference>
<organism evidence="3 4">
    <name type="scientific">Actinoplanes digitatis</name>
    <dbReference type="NCBI Taxonomy" id="1868"/>
    <lineage>
        <taxon>Bacteria</taxon>
        <taxon>Bacillati</taxon>
        <taxon>Actinomycetota</taxon>
        <taxon>Actinomycetes</taxon>
        <taxon>Micromonosporales</taxon>
        <taxon>Micromonosporaceae</taxon>
        <taxon>Actinoplanes</taxon>
    </lineage>
</organism>
<gene>
    <name evidence="3" type="ORF">BJ971_003387</name>
</gene>
<feature type="transmembrane region" description="Helical" evidence="2">
    <location>
        <begin position="88"/>
        <end position="114"/>
    </location>
</feature>
<keyword evidence="2" id="KW-0472">Membrane</keyword>
<accession>A0A7W7MQ50</accession>
<evidence type="ECO:0000256" key="2">
    <source>
        <dbReference type="SAM" id="Phobius"/>
    </source>
</evidence>
<dbReference type="EMBL" id="JACHNH010000001">
    <property type="protein sequence ID" value="MBB4762831.1"/>
    <property type="molecule type" value="Genomic_DNA"/>
</dbReference>
<keyword evidence="2" id="KW-0812">Transmembrane</keyword>
<keyword evidence="4" id="KW-1185">Reference proteome</keyword>
<proteinExistence type="predicted"/>
<comment type="caution">
    <text evidence="3">The sequence shown here is derived from an EMBL/GenBank/DDBJ whole genome shotgun (WGS) entry which is preliminary data.</text>
</comment>
<evidence type="ECO:0000313" key="4">
    <source>
        <dbReference type="Proteomes" id="UP000578112"/>
    </source>
</evidence>
<evidence type="ECO:0000313" key="3">
    <source>
        <dbReference type="EMBL" id="MBB4762831.1"/>
    </source>
</evidence>
<name>A0A7W7MQ50_9ACTN</name>
<keyword evidence="2" id="KW-1133">Transmembrane helix</keyword>
<feature type="compositionally biased region" description="Low complexity" evidence="1">
    <location>
        <begin position="17"/>
        <end position="30"/>
    </location>
</feature>
<sequence>MTAVLFRGRNKHRQKQSTTPSRSSARPTTAPLDLVEEFQRRESVTNRVIDNAPAAVTLILFSFMILKINLIANGDANTTLALLGRASVVQVVVGSILASAPLLTVGITAAMIHVRNQDDLLSWEKRWLYANLAIVLVWLSYIVSWSSLLGVATIVVLFFAVPTLWRKWRRKPDKRKQTTVTWQHLYANPPDDIEQRSLITQHKSLSSAKSEAERVGDHIQLSAISAQTQRVQEQYSERVREIVKAGRSPLEAAAMGVVAAALVPIVIHLVNNDRPWMPAEVVYGQNNDRWVGYVLSHDERALVLLRDKDRAVISIDGKQIRARIICTPDGASLTPVRTLWRVGADLKPLYERCPDLPAPAVKAPATLPSPSASASAEPSQPTAPPNSSVPSAPAASSTGTR</sequence>
<feature type="compositionally biased region" description="Low complexity" evidence="1">
    <location>
        <begin position="363"/>
        <end position="401"/>
    </location>
</feature>
<feature type="region of interest" description="Disordered" evidence="1">
    <location>
        <begin position="1"/>
        <end position="30"/>
    </location>
</feature>
<dbReference type="RefSeq" id="WP_184994224.1">
    <property type="nucleotide sequence ID" value="NZ_BOMK01000006.1"/>
</dbReference>
<dbReference type="AlphaFoldDB" id="A0A7W7MQ50"/>
<feature type="transmembrane region" description="Helical" evidence="2">
    <location>
        <begin position="48"/>
        <end position="68"/>
    </location>
</feature>
<feature type="transmembrane region" description="Helical" evidence="2">
    <location>
        <begin position="126"/>
        <end position="142"/>
    </location>
</feature>
<evidence type="ECO:0000256" key="1">
    <source>
        <dbReference type="SAM" id="MobiDB-lite"/>
    </source>
</evidence>
<feature type="transmembrane region" description="Helical" evidence="2">
    <location>
        <begin position="250"/>
        <end position="270"/>
    </location>
</feature>
<feature type="transmembrane region" description="Helical" evidence="2">
    <location>
        <begin position="148"/>
        <end position="165"/>
    </location>
</feature>